<evidence type="ECO:0000313" key="3">
    <source>
        <dbReference type="EMBL" id="SPO35775.1"/>
    </source>
</evidence>
<name>A0A5C3EVJ7_9BASI</name>
<feature type="compositionally biased region" description="Low complexity" evidence="2">
    <location>
        <begin position="432"/>
        <end position="441"/>
    </location>
</feature>
<reference evidence="3 4" key="1">
    <citation type="submission" date="2018-03" db="EMBL/GenBank/DDBJ databases">
        <authorList>
            <person name="Guldener U."/>
        </authorList>
    </citation>
    <scope>NUCLEOTIDE SEQUENCE [LARGE SCALE GENOMIC DNA]</scope>
    <source>
        <strain evidence="3 4">DAOM196992</strain>
    </source>
</reference>
<dbReference type="AlphaFoldDB" id="A0A5C3EVJ7"/>
<feature type="compositionally biased region" description="Low complexity" evidence="2">
    <location>
        <begin position="16"/>
        <end position="32"/>
    </location>
</feature>
<accession>A0A5C3EVJ7</accession>
<organism evidence="3 4">
    <name type="scientific">Pseudozyma flocculosa</name>
    <dbReference type="NCBI Taxonomy" id="84751"/>
    <lineage>
        <taxon>Eukaryota</taxon>
        <taxon>Fungi</taxon>
        <taxon>Dikarya</taxon>
        <taxon>Basidiomycota</taxon>
        <taxon>Ustilaginomycotina</taxon>
        <taxon>Ustilaginomycetes</taxon>
        <taxon>Ustilaginales</taxon>
        <taxon>Ustilaginaceae</taxon>
        <taxon>Pseudozyma</taxon>
    </lineage>
</organism>
<feature type="coiled-coil region" evidence="1">
    <location>
        <begin position="97"/>
        <end position="124"/>
    </location>
</feature>
<feature type="region of interest" description="Disordered" evidence="2">
    <location>
        <begin position="427"/>
        <end position="456"/>
    </location>
</feature>
<evidence type="ECO:0000256" key="2">
    <source>
        <dbReference type="SAM" id="MobiDB-lite"/>
    </source>
</evidence>
<feature type="compositionally biased region" description="Basic and acidic residues" evidence="2">
    <location>
        <begin position="444"/>
        <end position="456"/>
    </location>
</feature>
<keyword evidence="1" id="KW-0175">Coiled coil</keyword>
<dbReference type="Proteomes" id="UP000323386">
    <property type="component" value="Unassembled WGS sequence"/>
</dbReference>
<feature type="region of interest" description="Disordered" evidence="2">
    <location>
        <begin position="289"/>
        <end position="318"/>
    </location>
</feature>
<evidence type="ECO:0000256" key="1">
    <source>
        <dbReference type="SAM" id="Coils"/>
    </source>
</evidence>
<dbReference type="EMBL" id="OOIP01000003">
    <property type="protein sequence ID" value="SPO35775.1"/>
    <property type="molecule type" value="Genomic_DNA"/>
</dbReference>
<gene>
    <name evidence="3" type="ORF">PSFLO_01246</name>
</gene>
<evidence type="ECO:0000313" key="4">
    <source>
        <dbReference type="Proteomes" id="UP000323386"/>
    </source>
</evidence>
<proteinExistence type="predicted"/>
<dbReference type="OrthoDB" id="2546422at2759"/>
<feature type="region of interest" description="Disordered" evidence="2">
    <location>
        <begin position="1"/>
        <end position="89"/>
    </location>
</feature>
<keyword evidence="4" id="KW-1185">Reference proteome</keyword>
<protein>
    <submittedName>
        <fullName evidence="3">Uncharacterized protein</fullName>
    </submittedName>
</protein>
<sequence length="456" mass="48200">MRQRQSPCQAGAIRIAPVPAASTTAPPSSLSGKPPPSMLLQSRQLVPHQSPLNEAALLPQAGRTQSSPSQRGPSPKASQPEQCHDRATSPVHPQLDLAALQAQAEMLEMQARLATEEAEREAEQQCLQLFDQRGVRVTHACEHCRQRKAKKRKVTTDVRGRNAMSSAHAGGYRAPSFAAQTALARRFGSRYSPLSSNGSPDLPSTMPRMLGLPNASVMEYSGSQLIERLHPASEGLARSNSMPLSPAPPSDLVTEPHAWSDAVVGFGSGDARLPHFSLAVPDWQSQSASVVETSGSRSEGHYSASGGGGGGSPRAGNASYLDGLGGSAAPLPSFSFDGQPRPLAMSVVEDDCRATRYVSPACGVGADHRESWDEAAARGATKDTFDLKFQTHRSGRQAVMQMVATTGSGRAAHSTWDDALARLDWQRAAGRSSSSSSPPSSQRAKTEQKSRAEGGG</sequence>
<feature type="compositionally biased region" description="Polar residues" evidence="2">
    <location>
        <begin position="62"/>
        <end position="81"/>
    </location>
</feature>